<dbReference type="GO" id="GO:0003723">
    <property type="term" value="F:RNA binding"/>
    <property type="evidence" value="ECO:0007669"/>
    <property type="project" value="InterPro"/>
</dbReference>
<gene>
    <name evidence="4" type="ORF">C1SCF055_LOCUS40414</name>
</gene>
<sequence length="378" mass="41339">MAPYVRRKNLVVAALAGLVAGCIASVTSMTPIKNLRDPRIALYRPKHLRHVEEYHSAVLRVLVASKAHLQTFGACEALQVGPRTLRRRANAVKGLPCAVSVHHGFECLKCALQAARNSTKSRIFVESILLPAATAHLLPDLPPWTKVYSIEDPGLLKRLFRSASDASADAELRYGCRYTVAWPSVALEELSPPLLVLDGLTSATNLGQLFRTARCLGVTSFVVPDCSWSAFNGRLAAVSEGQAYFCDVHYAAKKCGGVLSALRCLQERPVRLFAAEEFCDQKVSEVSINDRNWALVLGSEDRGVTPEALELCEGLRVPQERGQCLNVAATGAICLYELCKASEIRDQRSSEPVAKSGQKSRHFERLLSLLSTSLIIQE</sequence>
<accession>A0A9P1DRY0</accession>
<dbReference type="InterPro" id="IPR001537">
    <property type="entry name" value="SpoU_MeTrfase"/>
</dbReference>
<comment type="caution">
    <text evidence="4">The sequence shown here is derived from an EMBL/GenBank/DDBJ whole genome shotgun (WGS) entry which is preliminary data.</text>
</comment>
<keyword evidence="1 5" id="KW-0489">Methyltransferase</keyword>
<evidence type="ECO:0000256" key="1">
    <source>
        <dbReference type="ARBA" id="ARBA00022603"/>
    </source>
</evidence>
<dbReference type="PANTHER" id="PTHR46429">
    <property type="entry name" value="23S RRNA (GUANOSINE-2'-O-)-METHYLTRANSFERASE RLMB"/>
    <property type="match status" value="1"/>
</dbReference>
<dbReference type="Proteomes" id="UP001152797">
    <property type="component" value="Unassembled WGS sequence"/>
</dbReference>
<reference evidence="4" key="1">
    <citation type="submission" date="2022-10" db="EMBL/GenBank/DDBJ databases">
        <authorList>
            <person name="Chen Y."/>
            <person name="Dougan E. K."/>
            <person name="Chan C."/>
            <person name="Rhodes N."/>
            <person name="Thang M."/>
        </authorList>
    </citation>
    <scope>NUCLEOTIDE SEQUENCE</scope>
</reference>
<dbReference type="SUPFAM" id="SSF75217">
    <property type="entry name" value="alpha/beta knot"/>
    <property type="match status" value="1"/>
</dbReference>
<dbReference type="GO" id="GO:0032259">
    <property type="term" value="P:methylation"/>
    <property type="evidence" value="ECO:0007669"/>
    <property type="project" value="UniProtKB-KW"/>
</dbReference>
<dbReference type="Gene3D" id="3.40.1280.10">
    <property type="match status" value="1"/>
</dbReference>
<keyword evidence="6" id="KW-1185">Reference proteome</keyword>
<dbReference type="EMBL" id="CAMXCT030006538">
    <property type="protein sequence ID" value="CAL4802904.1"/>
    <property type="molecule type" value="Genomic_DNA"/>
</dbReference>
<evidence type="ECO:0000256" key="2">
    <source>
        <dbReference type="ARBA" id="ARBA00022679"/>
    </source>
</evidence>
<dbReference type="EMBL" id="CAMXCT020006538">
    <property type="protein sequence ID" value="CAL1168967.1"/>
    <property type="molecule type" value="Genomic_DNA"/>
</dbReference>
<dbReference type="EMBL" id="CAMXCT010006538">
    <property type="protein sequence ID" value="CAI4015592.1"/>
    <property type="molecule type" value="Genomic_DNA"/>
</dbReference>
<name>A0A9P1DRY0_9DINO</name>
<dbReference type="AlphaFoldDB" id="A0A9P1DRY0"/>
<keyword evidence="2" id="KW-0808">Transferase</keyword>
<dbReference type="PANTHER" id="PTHR46429:SF1">
    <property type="entry name" value="23S RRNA (GUANOSINE-2'-O-)-METHYLTRANSFERASE RLMB"/>
    <property type="match status" value="1"/>
</dbReference>
<organism evidence="4">
    <name type="scientific">Cladocopium goreaui</name>
    <dbReference type="NCBI Taxonomy" id="2562237"/>
    <lineage>
        <taxon>Eukaryota</taxon>
        <taxon>Sar</taxon>
        <taxon>Alveolata</taxon>
        <taxon>Dinophyceae</taxon>
        <taxon>Suessiales</taxon>
        <taxon>Symbiodiniaceae</taxon>
        <taxon>Cladocopium</taxon>
    </lineage>
</organism>
<proteinExistence type="predicted"/>
<dbReference type="OrthoDB" id="10649182at2759"/>
<reference evidence="5 6" key="2">
    <citation type="submission" date="2024-05" db="EMBL/GenBank/DDBJ databases">
        <authorList>
            <person name="Chen Y."/>
            <person name="Shah S."/>
            <person name="Dougan E. K."/>
            <person name="Thang M."/>
            <person name="Chan C."/>
        </authorList>
    </citation>
    <scope>NUCLEOTIDE SEQUENCE [LARGE SCALE GENOMIC DNA]</scope>
</reference>
<dbReference type="InterPro" id="IPR004441">
    <property type="entry name" value="rRNA_MeTrfase_TrmH"/>
</dbReference>
<evidence type="ECO:0000313" key="6">
    <source>
        <dbReference type="Proteomes" id="UP001152797"/>
    </source>
</evidence>
<dbReference type="Pfam" id="PF00588">
    <property type="entry name" value="SpoU_methylase"/>
    <property type="match status" value="1"/>
</dbReference>
<dbReference type="GO" id="GO:0005829">
    <property type="term" value="C:cytosol"/>
    <property type="evidence" value="ECO:0007669"/>
    <property type="project" value="TreeGrafter"/>
</dbReference>
<dbReference type="InterPro" id="IPR029028">
    <property type="entry name" value="Alpha/beta_knot_MTases"/>
</dbReference>
<dbReference type="InterPro" id="IPR029026">
    <property type="entry name" value="tRNA_m1G_MTases_N"/>
</dbReference>
<dbReference type="GO" id="GO:0008173">
    <property type="term" value="F:RNA methyltransferase activity"/>
    <property type="evidence" value="ECO:0007669"/>
    <property type="project" value="InterPro"/>
</dbReference>
<protein>
    <submittedName>
        <fullName evidence="5">tRNA/rRNA methyltransferase SpoU type domain-containing protein</fullName>
    </submittedName>
</protein>
<evidence type="ECO:0000313" key="4">
    <source>
        <dbReference type="EMBL" id="CAI4015592.1"/>
    </source>
</evidence>
<dbReference type="PROSITE" id="PS51257">
    <property type="entry name" value="PROKAR_LIPOPROTEIN"/>
    <property type="match status" value="1"/>
</dbReference>
<dbReference type="GO" id="GO:0006396">
    <property type="term" value="P:RNA processing"/>
    <property type="evidence" value="ECO:0007669"/>
    <property type="project" value="InterPro"/>
</dbReference>
<evidence type="ECO:0000259" key="3">
    <source>
        <dbReference type="Pfam" id="PF00588"/>
    </source>
</evidence>
<evidence type="ECO:0000313" key="5">
    <source>
        <dbReference type="EMBL" id="CAL4802904.1"/>
    </source>
</evidence>
<feature type="domain" description="tRNA/rRNA methyltransferase SpoU type" evidence="3">
    <location>
        <begin position="194"/>
        <end position="336"/>
    </location>
</feature>